<keyword evidence="5" id="KW-1185">Reference proteome</keyword>
<evidence type="ECO:0000256" key="1">
    <source>
        <dbReference type="ARBA" id="ARBA00006547"/>
    </source>
</evidence>
<feature type="compositionally biased region" description="Basic and acidic residues" evidence="3">
    <location>
        <begin position="26"/>
        <end position="44"/>
    </location>
</feature>
<dbReference type="InterPro" id="IPR001447">
    <property type="entry name" value="Arylamine_N-AcTrfase"/>
</dbReference>
<dbReference type="InterPro" id="IPR038765">
    <property type="entry name" value="Papain-like_cys_pep_sf"/>
</dbReference>
<reference evidence="4 5" key="1">
    <citation type="submission" date="2018-11" db="EMBL/GenBank/DDBJ databases">
        <title>The genome draft of YIM 96095.</title>
        <authorList>
            <person name="Tang S.-K."/>
            <person name="Chunyu W.-X."/>
            <person name="Feng Y.-Z."/>
        </authorList>
    </citation>
    <scope>NUCLEOTIDE SEQUENCE [LARGE SCALE GENOMIC DNA]</scope>
    <source>
        <strain evidence="4 5">YIM 96095</strain>
    </source>
</reference>
<dbReference type="SUPFAM" id="SSF54001">
    <property type="entry name" value="Cysteine proteinases"/>
    <property type="match status" value="1"/>
</dbReference>
<dbReference type="PANTHER" id="PTHR11786">
    <property type="entry name" value="N-HYDROXYARYLAMINE O-ACETYLTRANSFERASE"/>
    <property type="match status" value="1"/>
</dbReference>
<proteinExistence type="inferred from homology"/>
<comment type="caution">
    <text evidence="4">The sequence shown here is derived from an EMBL/GenBank/DDBJ whole genome shotgun (WGS) entry which is preliminary data.</text>
</comment>
<dbReference type="Proteomes" id="UP000269198">
    <property type="component" value="Unassembled WGS sequence"/>
</dbReference>
<keyword evidence="4" id="KW-0808">Transferase</keyword>
<organism evidence="4 5">
    <name type="scientific">Halostreptopolyspora alba</name>
    <dbReference type="NCBI Taxonomy" id="2487137"/>
    <lineage>
        <taxon>Bacteria</taxon>
        <taxon>Bacillati</taxon>
        <taxon>Actinomycetota</taxon>
        <taxon>Actinomycetes</taxon>
        <taxon>Streptosporangiales</taxon>
        <taxon>Nocardiopsidaceae</taxon>
        <taxon>Halostreptopolyspora</taxon>
    </lineage>
</organism>
<evidence type="ECO:0000313" key="4">
    <source>
        <dbReference type="EMBL" id="RNL85568.1"/>
    </source>
</evidence>
<comment type="similarity">
    <text evidence="1 2">Belongs to the arylamine N-acetyltransferase family.</text>
</comment>
<feature type="region of interest" description="Disordered" evidence="3">
    <location>
        <begin position="1"/>
        <end position="49"/>
    </location>
</feature>
<sequence>MEPTLPPAHGANAPVAAGSGPAPRGETGENARGDGERPSRDPAHGWEPAPLDLDTYLSRIGYDGPLEPTLETLRALQWAHAATIPFANATVQLDGLPALDLASLQERLVHGGRGGYCYEQNILFGTVLDRLGFRVTPLRARILMGADADTTRADGHAVLRVDVAGGAWLVDVGVGGVGPLGPVELAEGTEVTIGGWTYRMDRAPDGMWLLRHLAADGWENVYKFTLAPAYRVDYEDGNYIAANHPRSPFSRGLIAQRNGPHVRYAVNGLEFSVTRPGERRETRELDPGELPDVLRDTFGLELTEEQYRELVRIAVSDSGSERAGPLQG</sequence>
<dbReference type="RefSeq" id="WP_123200825.1">
    <property type="nucleotide sequence ID" value="NZ_RJMB01000006.1"/>
</dbReference>
<evidence type="ECO:0000256" key="2">
    <source>
        <dbReference type="RuleBase" id="RU003452"/>
    </source>
</evidence>
<dbReference type="Gene3D" id="3.30.2140.10">
    <property type="entry name" value="Arylamine N-acetyltransferase"/>
    <property type="match status" value="1"/>
</dbReference>
<dbReference type="Gene3D" id="2.40.128.150">
    <property type="entry name" value="Cysteine proteinases"/>
    <property type="match status" value="1"/>
</dbReference>
<evidence type="ECO:0000256" key="3">
    <source>
        <dbReference type="SAM" id="MobiDB-lite"/>
    </source>
</evidence>
<gene>
    <name evidence="4" type="ORF">EFW17_08845</name>
</gene>
<dbReference type="OrthoDB" id="7181050at2"/>
<name>A0A3N0ECL3_9ACTN</name>
<dbReference type="Pfam" id="PF00797">
    <property type="entry name" value="Acetyltransf_2"/>
    <property type="match status" value="1"/>
</dbReference>
<dbReference type="GO" id="GO:0016407">
    <property type="term" value="F:acetyltransferase activity"/>
    <property type="evidence" value="ECO:0007669"/>
    <property type="project" value="InterPro"/>
</dbReference>
<evidence type="ECO:0000313" key="5">
    <source>
        <dbReference type="Proteomes" id="UP000269198"/>
    </source>
</evidence>
<accession>A0A3N0ECL3</accession>
<dbReference type="PRINTS" id="PR01543">
    <property type="entry name" value="ANATRNSFRASE"/>
</dbReference>
<dbReference type="EMBL" id="RJMB01000006">
    <property type="protein sequence ID" value="RNL85568.1"/>
    <property type="molecule type" value="Genomic_DNA"/>
</dbReference>
<protein>
    <submittedName>
        <fullName evidence="4">Acetyltransferase</fullName>
    </submittedName>
</protein>
<dbReference type="PANTHER" id="PTHR11786:SF0">
    <property type="entry name" value="ARYLAMINE N-ACETYLTRANSFERASE 4-RELATED"/>
    <property type="match status" value="1"/>
</dbReference>
<dbReference type="AlphaFoldDB" id="A0A3N0ECL3"/>